<evidence type="ECO:0000313" key="3">
    <source>
        <dbReference type="Proteomes" id="UP000261540"/>
    </source>
</evidence>
<protein>
    <submittedName>
        <fullName evidence="2">Leucine rich adaptor protein 1 like</fullName>
    </submittedName>
</protein>
<reference evidence="2" key="1">
    <citation type="submission" date="2025-08" db="UniProtKB">
        <authorList>
            <consortium name="Ensembl"/>
        </authorList>
    </citation>
    <scope>IDENTIFICATION</scope>
</reference>
<dbReference type="GO" id="GO:0043123">
    <property type="term" value="P:positive regulation of canonical NF-kappaB signal transduction"/>
    <property type="evidence" value="ECO:0007669"/>
    <property type="project" value="InterPro"/>
</dbReference>
<dbReference type="PANTHER" id="PTHR33767:SF1">
    <property type="entry name" value="LEUCINE RICH ADAPTOR PROTEIN 1-LIKE"/>
    <property type="match status" value="1"/>
</dbReference>
<name>A0A3B3RV37_9TELE</name>
<reference evidence="2" key="2">
    <citation type="submission" date="2025-09" db="UniProtKB">
        <authorList>
            <consortium name="Ensembl"/>
        </authorList>
    </citation>
    <scope>IDENTIFICATION</scope>
</reference>
<evidence type="ECO:0000256" key="1">
    <source>
        <dbReference type="SAM" id="MobiDB-lite"/>
    </source>
</evidence>
<keyword evidence="3" id="KW-1185">Reference proteome</keyword>
<dbReference type="Ensembl" id="ENSPKIT00000002356.1">
    <property type="protein sequence ID" value="ENSPKIP00000021715.1"/>
    <property type="gene ID" value="ENSPKIG00000006002.1"/>
</dbReference>
<dbReference type="Pfam" id="PF14854">
    <property type="entry name" value="LURAP"/>
    <property type="match status" value="1"/>
</dbReference>
<evidence type="ECO:0000313" key="2">
    <source>
        <dbReference type="Ensembl" id="ENSPKIP00000021715.1"/>
    </source>
</evidence>
<dbReference type="GeneTree" id="ENSGT00530000063790"/>
<proteinExistence type="predicted"/>
<feature type="region of interest" description="Disordered" evidence="1">
    <location>
        <begin position="149"/>
        <end position="169"/>
    </location>
</feature>
<organism evidence="2 3">
    <name type="scientific">Paramormyrops kingsleyae</name>
    <dbReference type="NCBI Taxonomy" id="1676925"/>
    <lineage>
        <taxon>Eukaryota</taxon>
        <taxon>Metazoa</taxon>
        <taxon>Chordata</taxon>
        <taxon>Craniata</taxon>
        <taxon>Vertebrata</taxon>
        <taxon>Euteleostomi</taxon>
        <taxon>Actinopterygii</taxon>
        <taxon>Neopterygii</taxon>
        <taxon>Teleostei</taxon>
        <taxon>Osteoglossocephala</taxon>
        <taxon>Osteoglossomorpha</taxon>
        <taxon>Osteoglossiformes</taxon>
        <taxon>Mormyridae</taxon>
        <taxon>Paramormyrops</taxon>
    </lineage>
</organism>
<dbReference type="AlphaFoldDB" id="A0A3B3RV37"/>
<dbReference type="OrthoDB" id="6508726at2759"/>
<dbReference type="InterPro" id="IPR039499">
    <property type="entry name" value="LURA1/LRA25"/>
</dbReference>
<accession>A0A3B3RV37</accession>
<dbReference type="InterPro" id="IPR037443">
    <property type="entry name" value="LURAP1"/>
</dbReference>
<dbReference type="Proteomes" id="UP000261540">
    <property type="component" value="Unplaced"/>
</dbReference>
<dbReference type="PANTHER" id="PTHR33767">
    <property type="entry name" value="LEUCINE RICH ADAPTOR PROTEIN 1-LIKE"/>
    <property type="match status" value="1"/>
</dbReference>
<sequence length="195" mass="21581">MEEDHVLPDFRDIESKLGRKVPEILIQSLMEGFQKTKDERKPADPVKQANSGDLQRLESKMLLLKQEMAHLRAIDGKLMQQLLAINEGIESIRWAVEEKAVLASHDGSQFSLCSLSESPDASPHGSYSSLLDTSDGLDTISVGSYLDTLGEDTPEHASPSDLEFLSDGGPGEMGLKDRALRRELRVDGDEYYCFG</sequence>